<evidence type="ECO:0000313" key="2">
    <source>
        <dbReference type="Proteomes" id="UP000499080"/>
    </source>
</evidence>
<reference evidence="1 2" key="1">
    <citation type="journal article" date="2019" name="Sci. Rep.">
        <title>Orb-weaving spider Araneus ventricosus genome elucidates the spidroin gene catalogue.</title>
        <authorList>
            <person name="Kono N."/>
            <person name="Nakamura H."/>
            <person name="Ohtoshi R."/>
            <person name="Moran D.A.P."/>
            <person name="Shinohara A."/>
            <person name="Yoshida Y."/>
            <person name="Fujiwara M."/>
            <person name="Mori M."/>
            <person name="Tomita M."/>
            <person name="Arakawa K."/>
        </authorList>
    </citation>
    <scope>NUCLEOTIDE SEQUENCE [LARGE SCALE GENOMIC DNA]</scope>
</reference>
<organism evidence="1 2">
    <name type="scientific">Araneus ventricosus</name>
    <name type="common">Orbweaver spider</name>
    <name type="synonym">Epeira ventricosa</name>
    <dbReference type="NCBI Taxonomy" id="182803"/>
    <lineage>
        <taxon>Eukaryota</taxon>
        <taxon>Metazoa</taxon>
        <taxon>Ecdysozoa</taxon>
        <taxon>Arthropoda</taxon>
        <taxon>Chelicerata</taxon>
        <taxon>Arachnida</taxon>
        <taxon>Araneae</taxon>
        <taxon>Araneomorphae</taxon>
        <taxon>Entelegynae</taxon>
        <taxon>Araneoidea</taxon>
        <taxon>Araneidae</taxon>
        <taxon>Araneus</taxon>
    </lineage>
</organism>
<dbReference type="EMBL" id="BGPR01002699">
    <property type="protein sequence ID" value="GBM77599.1"/>
    <property type="molecule type" value="Genomic_DNA"/>
</dbReference>
<dbReference type="Proteomes" id="UP000499080">
    <property type="component" value="Unassembled WGS sequence"/>
</dbReference>
<name>A0A4Y2IK17_ARAVE</name>
<evidence type="ECO:0000313" key="1">
    <source>
        <dbReference type="EMBL" id="GBM77599.1"/>
    </source>
</evidence>
<dbReference type="AlphaFoldDB" id="A0A4Y2IK17"/>
<accession>A0A4Y2IK17</accession>
<keyword evidence="2" id="KW-1185">Reference proteome</keyword>
<protein>
    <submittedName>
        <fullName evidence="1">Uncharacterized protein</fullName>
    </submittedName>
</protein>
<gene>
    <name evidence="1" type="ORF">AVEN_165627_1</name>
</gene>
<sequence length="88" mass="9894">MQVHEKLSITKSEEIAEIIPPEQYSAVLEELNQKRLAGDESDASDLDGEVIEYSDHETDSEIDVKDSTVNDEYRTQLGHHPSSNLIIP</sequence>
<comment type="caution">
    <text evidence="1">The sequence shown here is derived from an EMBL/GenBank/DDBJ whole genome shotgun (WGS) entry which is preliminary data.</text>
</comment>
<proteinExistence type="predicted"/>